<evidence type="ECO:0000256" key="1">
    <source>
        <dbReference type="SAM" id="Phobius"/>
    </source>
</evidence>
<keyword evidence="1" id="KW-0472">Membrane</keyword>
<proteinExistence type="predicted"/>
<evidence type="ECO:0000313" key="3">
    <source>
        <dbReference type="Proteomes" id="UP000092445"/>
    </source>
</evidence>
<reference evidence="2" key="2">
    <citation type="submission" date="2020-05" db="UniProtKB">
        <authorList>
            <consortium name="EnsemblMetazoa"/>
        </authorList>
    </citation>
    <scope>IDENTIFICATION</scope>
    <source>
        <strain evidence="2">IAEA</strain>
    </source>
</reference>
<dbReference type="VEuPathDB" id="VectorBase:GPAI003401"/>
<keyword evidence="1" id="KW-0812">Transmembrane</keyword>
<dbReference type="Proteomes" id="UP000092445">
    <property type="component" value="Unassembled WGS sequence"/>
</dbReference>
<protein>
    <submittedName>
        <fullName evidence="2">Uncharacterized protein</fullName>
    </submittedName>
</protein>
<sequence>MGNVNSLGSIGLEEYRLREEDPDRRISPLPFCSCRRYRNVTNMRGYLPPTEGVTGNGVPTGAQIEQKAVKKKKRFLLVIIPFAFGPLLCALHVKCLRNCSPQMQTNCLAVNSISVMNPAEKYQTHLGNILMHTVATMMSCPLPMPLPIIPSLHEFSPVHIGVKLFYSGNCVGPELNTLMTIFGILLTNS</sequence>
<feature type="transmembrane region" description="Helical" evidence="1">
    <location>
        <begin position="75"/>
        <end position="93"/>
    </location>
</feature>
<dbReference type="EnsemblMetazoa" id="GPAI003401-RA">
    <property type="protein sequence ID" value="GPAI003401-PA"/>
    <property type="gene ID" value="GPAI003401"/>
</dbReference>
<organism evidence="2 3">
    <name type="scientific">Glossina pallidipes</name>
    <name type="common">Tsetse fly</name>
    <dbReference type="NCBI Taxonomy" id="7398"/>
    <lineage>
        <taxon>Eukaryota</taxon>
        <taxon>Metazoa</taxon>
        <taxon>Ecdysozoa</taxon>
        <taxon>Arthropoda</taxon>
        <taxon>Hexapoda</taxon>
        <taxon>Insecta</taxon>
        <taxon>Pterygota</taxon>
        <taxon>Neoptera</taxon>
        <taxon>Endopterygota</taxon>
        <taxon>Diptera</taxon>
        <taxon>Brachycera</taxon>
        <taxon>Muscomorpha</taxon>
        <taxon>Hippoboscoidea</taxon>
        <taxon>Glossinidae</taxon>
        <taxon>Glossina</taxon>
    </lineage>
</organism>
<accession>A0A1A9Z4B0</accession>
<evidence type="ECO:0000313" key="2">
    <source>
        <dbReference type="EnsemblMetazoa" id="GPAI003401-PA"/>
    </source>
</evidence>
<keyword evidence="3" id="KW-1185">Reference proteome</keyword>
<keyword evidence="1" id="KW-1133">Transmembrane helix</keyword>
<dbReference type="AlphaFoldDB" id="A0A1A9Z4B0"/>
<reference evidence="3" key="1">
    <citation type="submission" date="2014-03" db="EMBL/GenBank/DDBJ databases">
        <authorList>
            <person name="Aksoy S."/>
            <person name="Warren W."/>
            <person name="Wilson R.K."/>
        </authorList>
    </citation>
    <scope>NUCLEOTIDE SEQUENCE [LARGE SCALE GENOMIC DNA]</scope>
    <source>
        <strain evidence="3">IAEA</strain>
    </source>
</reference>
<name>A0A1A9Z4B0_GLOPL</name>